<evidence type="ECO:0000313" key="4">
    <source>
        <dbReference type="EMBL" id="MDF2094464.1"/>
    </source>
</evidence>
<keyword evidence="1" id="KW-0677">Repeat</keyword>
<feature type="repeat" description="ANK" evidence="3">
    <location>
        <begin position="36"/>
        <end position="68"/>
    </location>
</feature>
<sequence>MTVDNKTLFALVDRGDLAGVTKALEAGASAQAEDRFGVSLTHRAAAGGHAELLRLLLARGATADCTSDVGNTPLMLAAANGHLPVVELLLAEGVDPERENRWGYRAAAWADWSASAADIKAVIQAAQG</sequence>
<feature type="repeat" description="ANK" evidence="3">
    <location>
        <begin position="69"/>
        <end position="101"/>
    </location>
</feature>
<dbReference type="Pfam" id="PF12796">
    <property type="entry name" value="Ank_2"/>
    <property type="match status" value="1"/>
</dbReference>
<evidence type="ECO:0000313" key="5">
    <source>
        <dbReference type="Proteomes" id="UP001215503"/>
    </source>
</evidence>
<accession>A0ABT5YJN4</accession>
<dbReference type="EMBL" id="JARHUD010000001">
    <property type="protein sequence ID" value="MDF2094464.1"/>
    <property type="molecule type" value="Genomic_DNA"/>
</dbReference>
<reference evidence="4 5" key="1">
    <citation type="submission" date="2023-03" db="EMBL/GenBank/DDBJ databases">
        <title>Fodinicurvata sp. CAU 1616 isolated from sea sendiment.</title>
        <authorList>
            <person name="Kim W."/>
        </authorList>
    </citation>
    <scope>NUCLEOTIDE SEQUENCE [LARGE SCALE GENOMIC DNA]</scope>
    <source>
        <strain evidence="4 5">CAU 1616</strain>
    </source>
</reference>
<dbReference type="InterPro" id="IPR050776">
    <property type="entry name" value="Ank_Repeat/CDKN_Inhibitor"/>
</dbReference>
<gene>
    <name evidence="4" type="ORF">P2G67_00575</name>
</gene>
<evidence type="ECO:0000256" key="2">
    <source>
        <dbReference type="ARBA" id="ARBA00023043"/>
    </source>
</evidence>
<proteinExistence type="predicted"/>
<name>A0ABT5YJN4_9PROT</name>
<comment type="caution">
    <text evidence="4">The sequence shown here is derived from an EMBL/GenBank/DDBJ whole genome shotgun (WGS) entry which is preliminary data.</text>
</comment>
<dbReference type="PROSITE" id="PS50297">
    <property type="entry name" value="ANK_REP_REGION"/>
    <property type="match status" value="2"/>
</dbReference>
<protein>
    <submittedName>
        <fullName evidence="4">Ankyrin repeat domain-containing protein</fullName>
    </submittedName>
</protein>
<evidence type="ECO:0000256" key="1">
    <source>
        <dbReference type="ARBA" id="ARBA00022737"/>
    </source>
</evidence>
<dbReference type="PANTHER" id="PTHR24201">
    <property type="entry name" value="ANK_REP_REGION DOMAIN-CONTAINING PROTEIN"/>
    <property type="match status" value="1"/>
</dbReference>
<dbReference type="InterPro" id="IPR002110">
    <property type="entry name" value="Ankyrin_rpt"/>
</dbReference>
<keyword evidence="5" id="KW-1185">Reference proteome</keyword>
<dbReference type="Proteomes" id="UP001215503">
    <property type="component" value="Unassembled WGS sequence"/>
</dbReference>
<evidence type="ECO:0000256" key="3">
    <source>
        <dbReference type="PROSITE-ProRule" id="PRU00023"/>
    </source>
</evidence>
<dbReference type="Gene3D" id="1.25.40.20">
    <property type="entry name" value="Ankyrin repeat-containing domain"/>
    <property type="match status" value="1"/>
</dbReference>
<dbReference type="SUPFAM" id="SSF48403">
    <property type="entry name" value="Ankyrin repeat"/>
    <property type="match status" value="1"/>
</dbReference>
<dbReference type="PROSITE" id="PS50088">
    <property type="entry name" value="ANK_REPEAT"/>
    <property type="match status" value="2"/>
</dbReference>
<keyword evidence="2 3" id="KW-0040">ANK repeat</keyword>
<dbReference type="PANTHER" id="PTHR24201:SF16">
    <property type="entry name" value="ANKYRIN-1-LIKE-RELATED"/>
    <property type="match status" value="1"/>
</dbReference>
<dbReference type="InterPro" id="IPR036770">
    <property type="entry name" value="Ankyrin_rpt-contain_sf"/>
</dbReference>
<dbReference type="SMART" id="SM00248">
    <property type="entry name" value="ANK"/>
    <property type="match status" value="2"/>
</dbReference>
<dbReference type="RefSeq" id="WP_275818997.1">
    <property type="nucleotide sequence ID" value="NZ_JARHUD010000001.1"/>
</dbReference>
<organism evidence="4 5">
    <name type="scientific">Aquibaculum arenosum</name>
    <dbReference type="NCBI Taxonomy" id="3032591"/>
    <lineage>
        <taxon>Bacteria</taxon>
        <taxon>Pseudomonadati</taxon>
        <taxon>Pseudomonadota</taxon>
        <taxon>Alphaproteobacteria</taxon>
        <taxon>Rhodospirillales</taxon>
        <taxon>Rhodovibrionaceae</taxon>
        <taxon>Aquibaculum</taxon>
    </lineage>
</organism>